<dbReference type="GO" id="GO:0052621">
    <property type="term" value="F:diguanylate cyclase activity"/>
    <property type="evidence" value="ECO:0007669"/>
    <property type="project" value="UniProtKB-EC"/>
</dbReference>
<dbReference type="CDD" id="cd18774">
    <property type="entry name" value="PDC2_HK_sensor"/>
    <property type="match status" value="1"/>
</dbReference>
<evidence type="ECO:0000256" key="4">
    <source>
        <dbReference type="ARBA" id="ARBA00012528"/>
    </source>
</evidence>
<dbReference type="SUPFAM" id="SSF103190">
    <property type="entry name" value="Sensory domain-like"/>
    <property type="match status" value="2"/>
</dbReference>
<keyword evidence="5" id="KW-1003">Cell membrane</keyword>
<dbReference type="InterPro" id="IPR033479">
    <property type="entry name" value="dCache_1"/>
</dbReference>
<evidence type="ECO:0000256" key="7">
    <source>
        <dbReference type="ARBA" id="ARBA00022989"/>
    </source>
</evidence>
<comment type="catalytic activity">
    <reaction evidence="9">
        <text>2 GTP = 3',3'-c-di-GMP + 2 diphosphate</text>
        <dbReference type="Rhea" id="RHEA:24898"/>
        <dbReference type="ChEBI" id="CHEBI:33019"/>
        <dbReference type="ChEBI" id="CHEBI:37565"/>
        <dbReference type="ChEBI" id="CHEBI:58805"/>
        <dbReference type="EC" id="2.7.7.65"/>
    </reaction>
</comment>
<evidence type="ECO:0000259" key="10">
    <source>
        <dbReference type="PROSITE" id="PS50887"/>
    </source>
</evidence>
<keyword evidence="12" id="KW-1185">Reference proteome</keyword>
<dbReference type="Gene3D" id="3.30.450.20">
    <property type="entry name" value="PAS domain"/>
    <property type="match status" value="2"/>
</dbReference>
<evidence type="ECO:0000256" key="3">
    <source>
        <dbReference type="ARBA" id="ARBA00004651"/>
    </source>
</evidence>
<feature type="domain" description="GGDEF" evidence="10">
    <location>
        <begin position="393"/>
        <end position="523"/>
    </location>
</feature>
<keyword evidence="7" id="KW-1133">Transmembrane helix</keyword>
<dbReference type="NCBIfam" id="TIGR00254">
    <property type="entry name" value="GGDEF"/>
    <property type="match status" value="1"/>
</dbReference>
<dbReference type="EC" id="2.7.7.65" evidence="4"/>
<evidence type="ECO:0000313" key="11">
    <source>
        <dbReference type="EMBL" id="SEJ14659.1"/>
    </source>
</evidence>
<evidence type="ECO:0000256" key="1">
    <source>
        <dbReference type="ARBA" id="ARBA00001946"/>
    </source>
</evidence>
<dbReference type="GO" id="GO:0005886">
    <property type="term" value="C:plasma membrane"/>
    <property type="evidence" value="ECO:0007669"/>
    <property type="project" value="UniProtKB-SubCell"/>
</dbReference>
<dbReference type="CDD" id="cd18773">
    <property type="entry name" value="PDC1_HK_sensor"/>
    <property type="match status" value="1"/>
</dbReference>
<dbReference type="SMART" id="SM00267">
    <property type="entry name" value="GGDEF"/>
    <property type="match status" value="1"/>
</dbReference>
<dbReference type="Pfam" id="PF02743">
    <property type="entry name" value="dCache_1"/>
    <property type="match status" value="1"/>
</dbReference>
<dbReference type="FunFam" id="3.30.70.270:FF:000001">
    <property type="entry name" value="Diguanylate cyclase domain protein"/>
    <property type="match status" value="1"/>
</dbReference>
<keyword evidence="8" id="KW-0472">Membrane</keyword>
<dbReference type="Pfam" id="PF00990">
    <property type="entry name" value="GGDEF"/>
    <property type="match status" value="1"/>
</dbReference>
<dbReference type="InterPro" id="IPR043128">
    <property type="entry name" value="Rev_trsase/Diguanyl_cyclase"/>
</dbReference>
<dbReference type="AlphaFoldDB" id="A0A1H6WC98"/>
<dbReference type="CDD" id="cd01949">
    <property type="entry name" value="GGDEF"/>
    <property type="match status" value="1"/>
</dbReference>
<dbReference type="InterPro" id="IPR000160">
    <property type="entry name" value="GGDEF_dom"/>
</dbReference>
<evidence type="ECO:0000256" key="6">
    <source>
        <dbReference type="ARBA" id="ARBA00022692"/>
    </source>
</evidence>
<dbReference type="Gene3D" id="3.30.70.270">
    <property type="match status" value="1"/>
</dbReference>
<sequence>MPSPRFHLRFDLRRLILLLTITTALLTLANTFYASYLVQQDLLIRESLEANRVYAVKLAETTEHFLAGSRQQLAFSASQLSERMDDSTVLTQEVDRLRLQTANFNSVLVVDATGTVLATSPQTLQLVSRQLKSPGALQALREQRPLISAPYISAAGNLVVNISHPIRDRQGHYLGYLGASIYLQQNNILYNLLGEHHYKDGSYLYVVDREGGLLYHPDPARIGEVVHGNPVIEAVNQGHTGSQRLVNSRGVDMLAGYAPVTSTGWGVVAQRPTASVLAKLESLMLGVLRNAIPFSLLSLLAIWGLARLIAQPLSQLANTARQLDSPAASEELGKVRSWYYEAAQLKRALLAGLTLLQQKIGKLNLDSLTDPLSGLLNRRGLQITLEQWRAREQPFAVLALDIDHFKQINDNHGHEIGDQAIRHLADLMRECSRRDDVLCRSGGEEFIMLLPGTGLEGACLTAERLRLRTEASEAPGGIRFTVSAGVAHWPACGQTVEGILQLADQALYRAKREGRNRVGRAEEQVAPLA</sequence>
<dbReference type="STRING" id="915471.SAMN05216201_10556"/>
<dbReference type="PANTHER" id="PTHR45138">
    <property type="entry name" value="REGULATORY COMPONENTS OF SENSORY TRANSDUCTION SYSTEM"/>
    <property type="match status" value="1"/>
</dbReference>
<protein>
    <recommendedName>
        <fullName evidence="4">diguanylate cyclase</fullName>
        <ecNumber evidence="4">2.7.7.65</ecNumber>
    </recommendedName>
</protein>
<dbReference type="OrthoDB" id="9812260at2"/>
<evidence type="ECO:0000256" key="8">
    <source>
        <dbReference type="ARBA" id="ARBA00023136"/>
    </source>
</evidence>
<accession>A0A1H6WC98</accession>
<dbReference type="SUPFAM" id="SSF55073">
    <property type="entry name" value="Nucleotide cyclase"/>
    <property type="match status" value="1"/>
</dbReference>
<evidence type="ECO:0000256" key="2">
    <source>
        <dbReference type="ARBA" id="ARBA00004533"/>
    </source>
</evidence>
<reference evidence="12" key="1">
    <citation type="submission" date="2016-10" db="EMBL/GenBank/DDBJ databases">
        <authorList>
            <person name="Varghese N."/>
            <person name="Submissions S."/>
        </authorList>
    </citation>
    <scope>NUCLEOTIDE SEQUENCE [LARGE SCALE GENOMIC DNA]</scope>
    <source>
        <strain evidence="12">LMG 25967</strain>
    </source>
</reference>
<proteinExistence type="predicted"/>
<name>A0A1H6WC98_9PSED</name>
<evidence type="ECO:0000313" key="12">
    <source>
        <dbReference type="Proteomes" id="UP000242930"/>
    </source>
</evidence>
<dbReference type="InterPro" id="IPR029151">
    <property type="entry name" value="Sensor-like_sf"/>
</dbReference>
<dbReference type="Proteomes" id="UP000242930">
    <property type="component" value="Unassembled WGS sequence"/>
</dbReference>
<organism evidence="11 12">
    <name type="scientific">Pseudomonas linyingensis</name>
    <dbReference type="NCBI Taxonomy" id="915471"/>
    <lineage>
        <taxon>Bacteria</taxon>
        <taxon>Pseudomonadati</taxon>
        <taxon>Pseudomonadota</taxon>
        <taxon>Gammaproteobacteria</taxon>
        <taxon>Pseudomonadales</taxon>
        <taxon>Pseudomonadaceae</taxon>
        <taxon>Pseudomonas</taxon>
    </lineage>
</organism>
<dbReference type="InterPro" id="IPR029787">
    <property type="entry name" value="Nucleotide_cyclase"/>
</dbReference>
<comment type="cofactor">
    <cofactor evidence="1">
        <name>Mg(2+)</name>
        <dbReference type="ChEBI" id="CHEBI:18420"/>
    </cofactor>
</comment>
<dbReference type="PANTHER" id="PTHR45138:SF9">
    <property type="entry name" value="DIGUANYLATE CYCLASE DGCM-RELATED"/>
    <property type="match status" value="1"/>
</dbReference>
<dbReference type="InterPro" id="IPR050469">
    <property type="entry name" value="Diguanylate_Cyclase"/>
</dbReference>
<evidence type="ECO:0000256" key="9">
    <source>
        <dbReference type="ARBA" id="ARBA00034247"/>
    </source>
</evidence>
<dbReference type="PROSITE" id="PS50887">
    <property type="entry name" value="GGDEF"/>
    <property type="match status" value="1"/>
</dbReference>
<keyword evidence="6" id="KW-0812">Transmembrane</keyword>
<dbReference type="RefSeq" id="WP_090309338.1">
    <property type="nucleotide sequence ID" value="NZ_FNZE01000005.1"/>
</dbReference>
<comment type="subcellular location">
    <subcellularLocation>
        <location evidence="2">Cell inner membrane</location>
    </subcellularLocation>
    <subcellularLocation>
        <location evidence="3">Cell membrane</location>
        <topology evidence="3">Multi-pass membrane protein</topology>
    </subcellularLocation>
</comment>
<evidence type="ECO:0000256" key="5">
    <source>
        <dbReference type="ARBA" id="ARBA00022475"/>
    </source>
</evidence>
<gene>
    <name evidence="11" type="ORF">SAMN05216201_10556</name>
</gene>
<dbReference type="EMBL" id="FNZE01000005">
    <property type="protein sequence ID" value="SEJ14659.1"/>
    <property type="molecule type" value="Genomic_DNA"/>
</dbReference>